<organism evidence="20 23">
    <name type="scientific">Parabacteroides distasonis</name>
    <dbReference type="NCBI Taxonomy" id="823"/>
    <lineage>
        <taxon>Bacteria</taxon>
        <taxon>Pseudomonadati</taxon>
        <taxon>Bacteroidota</taxon>
        <taxon>Bacteroidia</taxon>
        <taxon>Bacteroidales</taxon>
        <taxon>Tannerellaceae</taxon>
        <taxon>Parabacteroides</taxon>
    </lineage>
</organism>
<feature type="binding site" evidence="15">
    <location>
        <position position="173"/>
    </location>
    <ligand>
        <name>substrate</name>
    </ligand>
</feature>
<dbReference type="CDD" id="cd01284">
    <property type="entry name" value="Riboflavin_deaminase-reductase"/>
    <property type="match status" value="1"/>
</dbReference>
<evidence type="ECO:0000256" key="11">
    <source>
        <dbReference type="ARBA" id="ARBA00023002"/>
    </source>
</evidence>
<dbReference type="GO" id="GO:0009231">
    <property type="term" value="P:riboflavin biosynthetic process"/>
    <property type="evidence" value="ECO:0007669"/>
    <property type="project" value="UniProtKB-UniPathway"/>
</dbReference>
<dbReference type="Pfam" id="PF00383">
    <property type="entry name" value="dCMP_cyt_deam_1"/>
    <property type="match status" value="1"/>
</dbReference>
<dbReference type="InterPro" id="IPR002125">
    <property type="entry name" value="CMP_dCMP_dom"/>
</dbReference>
<dbReference type="NCBIfam" id="TIGR00326">
    <property type="entry name" value="eubact_ribD"/>
    <property type="match status" value="1"/>
</dbReference>
<feature type="binding site" evidence="15">
    <location>
        <position position="208"/>
    </location>
    <ligand>
        <name>NADP(+)</name>
        <dbReference type="ChEBI" id="CHEBI:58349"/>
    </ligand>
</feature>
<comment type="similarity">
    <text evidence="5 13">In the C-terminal section; belongs to the HTP reductase family.</text>
</comment>
<feature type="binding site" evidence="15">
    <location>
        <position position="204"/>
    </location>
    <ligand>
        <name>NADP(+)</name>
        <dbReference type="ChEBI" id="CHEBI:58349"/>
    </ligand>
</feature>
<feature type="active site" description="Proton donor" evidence="14">
    <location>
        <position position="54"/>
    </location>
</feature>
<dbReference type="InterPro" id="IPR016192">
    <property type="entry name" value="APOBEC/CMP_deaminase_Zn-bd"/>
</dbReference>
<feature type="binding site" evidence="15">
    <location>
        <position position="215"/>
    </location>
    <ligand>
        <name>substrate</name>
    </ligand>
</feature>
<evidence type="ECO:0000256" key="12">
    <source>
        <dbReference type="ARBA" id="ARBA00023268"/>
    </source>
</evidence>
<comment type="catalytic activity">
    <reaction evidence="13">
        <text>5-amino-6-(5-phospho-D-ribitylamino)uracil + NADP(+) = 5-amino-6-(5-phospho-D-ribosylamino)uracil + NADPH + H(+)</text>
        <dbReference type="Rhea" id="RHEA:17845"/>
        <dbReference type="ChEBI" id="CHEBI:15378"/>
        <dbReference type="ChEBI" id="CHEBI:57783"/>
        <dbReference type="ChEBI" id="CHEBI:58349"/>
        <dbReference type="ChEBI" id="CHEBI:58421"/>
        <dbReference type="ChEBI" id="CHEBI:58453"/>
        <dbReference type="EC" id="1.1.1.193"/>
    </reaction>
</comment>
<keyword evidence="7 13" id="KW-0479">Metal-binding</keyword>
<dbReference type="EC" id="1.1.1.193" evidence="13"/>
<dbReference type="InterPro" id="IPR024072">
    <property type="entry name" value="DHFR-like_dom_sf"/>
</dbReference>
<dbReference type="Proteomes" id="UP000461276">
    <property type="component" value="Unassembled WGS sequence"/>
</dbReference>
<dbReference type="SUPFAM" id="SSF53597">
    <property type="entry name" value="Dihydrofolate reductase-like"/>
    <property type="match status" value="1"/>
</dbReference>
<evidence type="ECO:0000259" key="17">
    <source>
        <dbReference type="PROSITE" id="PS51747"/>
    </source>
</evidence>
<dbReference type="PANTHER" id="PTHR38011">
    <property type="entry name" value="DIHYDROFOLATE REDUCTASE FAMILY PROTEIN (AFU_ORTHOLOGUE AFUA_8G06820)"/>
    <property type="match status" value="1"/>
</dbReference>
<feature type="binding site" evidence="15">
    <location>
        <begin position="292"/>
        <end position="298"/>
    </location>
    <ligand>
        <name>NADP(+)</name>
        <dbReference type="ChEBI" id="CHEBI:58349"/>
    </ligand>
</feature>
<evidence type="ECO:0000256" key="6">
    <source>
        <dbReference type="ARBA" id="ARBA00022619"/>
    </source>
</evidence>
<dbReference type="InterPro" id="IPR002734">
    <property type="entry name" value="RibDG_C"/>
</dbReference>
<evidence type="ECO:0000256" key="7">
    <source>
        <dbReference type="ARBA" id="ARBA00022723"/>
    </source>
</evidence>
<dbReference type="FunFam" id="3.40.140.10:FF:000025">
    <property type="entry name" value="Riboflavin biosynthesis protein RibD"/>
    <property type="match status" value="1"/>
</dbReference>
<evidence type="ECO:0000256" key="9">
    <source>
        <dbReference type="ARBA" id="ARBA00022833"/>
    </source>
</evidence>
<feature type="binding site" evidence="16">
    <location>
        <position position="79"/>
    </location>
    <ligand>
        <name>Zn(2+)</name>
        <dbReference type="ChEBI" id="CHEBI:29105"/>
        <note>catalytic</note>
    </ligand>
</feature>
<dbReference type="EC" id="3.5.4.26" evidence="13"/>
<comment type="pathway">
    <text evidence="2 13">Cofactor biosynthesis; riboflavin biosynthesis; 5-amino-6-(D-ribitylamino)uracil from GTP: step 2/4.</text>
</comment>
<feature type="binding site" evidence="15">
    <location>
        <position position="290"/>
    </location>
    <ligand>
        <name>substrate</name>
    </ligand>
</feature>
<evidence type="ECO:0000256" key="8">
    <source>
        <dbReference type="ARBA" id="ARBA00022801"/>
    </source>
</evidence>
<reference evidence="21" key="4">
    <citation type="submission" date="2023-03" db="EMBL/GenBank/DDBJ databases">
        <title>Parabacteroides distasonis, a bacteria resistant against UC.</title>
        <authorList>
            <person name="Dai W."/>
        </authorList>
    </citation>
    <scope>NUCLEOTIDE SEQUENCE</scope>
    <source>
        <strain evidence="21">F1-28</strain>
    </source>
</reference>
<name>A0A174QZS1_PARDI</name>
<evidence type="ECO:0000256" key="3">
    <source>
        <dbReference type="ARBA" id="ARBA00004910"/>
    </source>
</evidence>
<proteinExistence type="inferred from homology"/>
<evidence type="ECO:0000313" key="23">
    <source>
        <dbReference type="Proteomes" id="UP000461276"/>
    </source>
</evidence>
<keyword evidence="6 13" id="KW-0686">Riboflavin biosynthesis</keyword>
<evidence type="ECO:0000256" key="16">
    <source>
        <dbReference type="PIRSR" id="PIRSR006769-3"/>
    </source>
</evidence>
<feature type="binding site" evidence="15">
    <location>
        <position position="192"/>
    </location>
    <ligand>
        <name>substrate</name>
    </ligand>
</feature>
<dbReference type="EMBL" id="JAJCNI010000021">
    <property type="protein sequence ID" value="MCB6519274.1"/>
    <property type="molecule type" value="Genomic_DNA"/>
</dbReference>
<dbReference type="Proteomes" id="UP001221009">
    <property type="component" value="Chromosome"/>
</dbReference>
<evidence type="ECO:0000256" key="1">
    <source>
        <dbReference type="ARBA" id="ARBA00002151"/>
    </source>
</evidence>
<comment type="similarity">
    <text evidence="4 13">In the N-terminal section; belongs to the cytidine and deoxycytidylate deaminase family.</text>
</comment>
<feature type="binding site" evidence="15">
    <location>
        <position position="212"/>
    </location>
    <ligand>
        <name>substrate</name>
    </ligand>
</feature>
<keyword evidence="11 13" id="KW-0560">Oxidoreductase</keyword>
<feature type="binding site" evidence="15">
    <location>
        <position position="158"/>
    </location>
    <ligand>
        <name>NADP(+)</name>
        <dbReference type="ChEBI" id="CHEBI:58349"/>
    </ligand>
</feature>
<dbReference type="EMBL" id="WKMY01000002">
    <property type="protein sequence ID" value="MRY92469.1"/>
    <property type="molecule type" value="Genomic_DNA"/>
</dbReference>
<keyword evidence="10 13" id="KW-0521">NADP</keyword>
<evidence type="ECO:0000313" key="22">
    <source>
        <dbReference type="Proteomes" id="UP000095591"/>
    </source>
</evidence>
<evidence type="ECO:0000256" key="14">
    <source>
        <dbReference type="PIRSR" id="PIRSR006769-1"/>
    </source>
</evidence>
<evidence type="ECO:0000313" key="21">
    <source>
        <dbReference type="EMBL" id="WET64156.1"/>
    </source>
</evidence>
<evidence type="ECO:0000313" key="18">
    <source>
        <dbReference type="EMBL" id="CUN20307.1"/>
    </source>
</evidence>
<dbReference type="Gene3D" id="3.40.140.10">
    <property type="entry name" value="Cytidine Deaminase, domain 2"/>
    <property type="match status" value="1"/>
</dbReference>
<keyword evidence="8 13" id="KW-0378">Hydrolase</keyword>
<dbReference type="PROSITE" id="PS51747">
    <property type="entry name" value="CYT_DCMP_DEAMINASES_2"/>
    <property type="match status" value="1"/>
</dbReference>
<dbReference type="UniPathway" id="UPA00275">
    <property type="reaction ID" value="UER00401"/>
</dbReference>
<comment type="cofactor">
    <cofactor evidence="13 16">
        <name>Zn(2+)</name>
        <dbReference type="ChEBI" id="CHEBI:29105"/>
    </cofactor>
    <text evidence="13 16">Binds 1 zinc ion.</text>
</comment>
<dbReference type="PANTHER" id="PTHR38011:SF7">
    <property type="entry name" value="2,5-DIAMINO-6-RIBOSYLAMINO-4(3H)-PYRIMIDINONE 5'-PHOSPHATE REDUCTASE"/>
    <property type="match status" value="1"/>
</dbReference>
<dbReference type="InterPro" id="IPR004794">
    <property type="entry name" value="Eubact_RibD"/>
</dbReference>
<evidence type="ECO:0000256" key="15">
    <source>
        <dbReference type="PIRSR" id="PIRSR006769-2"/>
    </source>
</evidence>
<accession>A0A174QZS1</accession>
<evidence type="ECO:0000256" key="13">
    <source>
        <dbReference type="PIRNR" id="PIRNR006769"/>
    </source>
</evidence>
<evidence type="ECO:0000256" key="2">
    <source>
        <dbReference type="ARBA" id="ARBA00004882"/>
    </source>
</evidence>
<dbReference type="EMBL" id="CP120353">
    <property type="protein sequence ID" value="WET64156.1"/>
    <property type="molecule type" value="Genomic_DNA"/>
</dbReference>
<dbReference type="PIRSF" id="PIRSF006769">
    <property type="entry name" value="RibD"/>
    <property type="match status" value="1"/>
</dbReference>
<feature type="binding site" evidence="16">
    <location>
        <position position="52"/>
    </location>
    <ligand>
        <name>Zn(2+)</name>
        <dbReference type="ChEBI" id="CHEBI:29105"/>
        <note>catalytic</note>
    </ligand>
</feature>
<dbReference type="GO" id="GO:0008270">
    <property type="term" value="F:zinc ion binding"/>
    <property type="evidence" value="ECO:0007669"/>
    <property type="project" value="InterPro"/>
</dbReference>
<dbReference type="InterPro" id="IPR016193">
    <property type="entry name" value="Cytidine_deaminase-like"/>
</dbReference>
<dbReference type="SUPFAM" id="SSF53927">
    <property type="entry name" value="Cytidine deaminase-like"/>
    <property type="match status" value="1"/>
</dbReference>
<comment type="catalytic activity">
    <reaction evidence="13">
        <text>2,5-diamino-6-hydroxy-4-(5-phosphoribosylamino)-pyrimidine + H2O + H(+) = 5-amino-6-(5-phospho-D-ribosylamino)uracil + NH4(+)</text>
        <dbReference type="Rhea" id="RHEA:21868"/>
        <dbReference type="ChEBI" id="CHEBI:15377"/>
        <dbReference type="ChEBI" id="CHEBI:15378"/>
        <dbReference type="ChEBI" id="CHEBI:28938"/>
        <dbReference type="ChEBI" id="CHEBI:58453"/>
        <dbReference type="ChEBI" id="CHEBI:58614"/>
        <dbReference type="EC" id="3.5.4.26"/>
    </reaction>
</comment>
<evidence type="ECO:0000313" key="19">
    <source>
        <dbReference type="EMBL" id="MCB6519274.1"/>
    </source>
</evidence>
<evidence type="ECO:0000256" key="4">
    <source>
        <dbReference type="ARBA" id="ARBA00005259"/>
    </source>
</evidence>
<reference evidence="20 23" key="2">
    <citation type="journal article" date="2019" name="Nat. Med.">
        <title>A library of human gut bacterial isolates paired with longitudinal multiomics data enables mechanistic microbiome research.</title>
        <authorList>
            <person name="Poyet M."/>
            <person name="Groussin M."/>
            <person name="Gibbons S.M."/>
            <person name="Avila-Pacheco J."/>
            <person name="Jiang X."/>
            <person name="Kearney S.M."/>
            <person name="Perrotta A.R."/>
            <person name="Berdy B."/>
            <person name="Zhao S."/>
            <person name="Lieberman T.D."/>
            <person name="Swanson P.K."/>
            <person name="Smith M."/>
            <person name="Roesemann S."/>
            <person name="Alexander J.E."/>
            <person name="Rich S.A."/>
            <person name="Livny J."/>
            <person name="Vlamakis H."/>
            <person name="Clish C."/>
            <person name="Bullock K."/>
            <person name="Deik A."/>
            <person name="Scott J."/>
            <person name="Pierce K.A."/>
            <person name="Xavier R.J."/>
            <person name="Alm E.J."/>
        </authorList>
    </citation>
    <scope>NUCLEOTIDE SEQUENCE [LARGE SCALE GENOMIC DNA]</scope>
    <source>
        <strain evidence="20 23">BIOML-A9</strain>
    </source>
</reference>
<keyword evidence="12" id="KW-0511">Multifunctional enzyme</keyword>
<protein>
    <recommendedName>
        <fullName evidence="13">Riboflavin biosynthesis protein RibD</fullName>
    </recommendedName>
    <domain>
        <recommendedName>
            <fullName evidence="13">Diaminohydroxyphosphoribosylaminopyrimidine deaminase</fullName>
            <shortName evidence="13">DRAP deaminase</shortName>
            <ecNumber evidence="13">3.5.4.26</ecNumber>
        </recommendedName>
        <alternativeName>
            <fullName evidence="13">Riboflavin-specific deaminase</fullName>
        </alternativeName>
    </domain>
    <domain>
        <recommendedName>
            <fullName evidence="13">5-amino-6-(5-phosphoribosylamino)uracil reductase</fullName>
            <ecNumber evidence="13">1.1.1.193</ecNumber>
        </recommendedName>
        <alternativeName>
            <fullName evidence="13">HTP reductase</fullName>
        </alternativeName>
    </domain>
</protein>
<comment type="function">
    <text evidence="1 13">Converts 2,5-diamino-6-(ribosylamino)-4(3h)-pyrimidinone 5'-phosphate into 5-amino-6-(ribosylamino)-2,4(1h,3h)-pyrimidinedione 5'-phosphate.</text>
</comment>
<dbReference type="Proteomes" id="UP001198806">
    <property type="component" value="Unassembled WGS sequence"/>
</dbReference>
<dbReference type="Gene3D" id="3.40.430.10">
    <property type="entry name" value="Dihydrofolate Reductase, subunit A"/>
    <property type="match status" value="1"/>
</dbReference>
<evidence type="ECO:0000256" key="10">
    <source>
        <dbReference type="ARBA" id="ARBA00022857"/>
    </source>
</evidence>
<evidence type="ECO:0000313" key="20">
    <source>
        <dbReference type="EMBL" id="MRY92469.1"/>
    </source>
</evidence>
<feature type="domain" description="CMP/dCMP-type deaminase" evidence="17">
    <location>
        <begin position="3"/>
        <end position="127"/>
    </location>
</feature>
<dbReference type="GO" id="GO:0008835">
    <property type="term" value="F:diaminohydroxyphosphoribosylaminopyrimidine deaminase activity"/>
    <property type="evidence" value="ECO:0007669"/>
    <property type="project" value="UniProtKB-EC"/>
</dbReference>
<reference evidence="18 22" key="1">
    <citation type="submission" date="2015-09" db="EMBL/GenBank/DDBJ databases">
        <authorList>
            <consortium name="Pathogen Informatics"/>
        </authorList>
    </citation>
    <scope>NUCLEOTIDE SEQUENCE [LARGE SCALE GENOMIC DNA]</scope>
    <source>
        <strain evidence="18 22">2789STDY5608872</strain>
    </source>
</reference>
<dbReference type="EMBL" id="CYXP01000005">
    <property type="protein sequence ID" value="CUN20307.1"/>
    <property type="molecule type" value="Genomic_DNA"/>
</dbReference>
<gene>
    <name evidence="20" type="primary">ribD</name>
    <name evidence="18" type="ORF">ERS852429_02484</name>
    <name evidence="20" type="ORF">GKD67_04285</name>
    <name evidence="19" type="ORF">LI194_15885</name>
    <name evidence="21" type="ORF">P2T59_21070</name>
</gene>
<dbReference type="Pfam" id="PF01872">
    <property type="entry name" value="RibD_C"/>
    <property type="match status" value="1"/>
</dbReference>
<dbReference type="InterPro" id="IPR050765">
    <property type="entry name" value="Riboflavin_Biosynth_HTPR"/>
</dbReference>
<dbReference type="RefSeq" id="WP_005867892.1">
    <property type="nucleotide sequence ID" value="NZ_CACRUW010000028.1"/>
</dbReference>
<sequence length="359" mass="40019">MVEVEEKYMARCIELAKGGRGNVSPNPMVGAVVVHKGRIIGEGFHRKCGEAHAEVNAIASVKDESLLKDSTIYVSLEPCSHYGKTPPCAELIIRKGIPRVVVGCLDPFPEVSGRGVRMLREAGVEVVTGVMEEEARALNKAFMTLQTKGRPYIILKWAQSEDGFIDRLRTDVSEPVTVLSSPETSRLVHKLRSEVAAIMVGTRTALLDNPSLNVRHWSGNSPVRVVLDRRLVIPDSYRLLNGFSRTLIFTEKEVENRENMEYIRIDFEGPVIRQVLDHLAARKLDSLLVEGGAQLINSFVEADVWDEARVETAPVRLYQGVHAPMLGKEAVSGISRRSVMSIKNHNYEILNHNDEFEKS</sequence>
<reference evidence="19" key="3">
    <citation type="submission" date="2021-10" db="EMBL/GenBank/DDBJ databases">
        <title>Collection of gut derived symbiotic bacterial strains cultured from healthy donors.</title>
        <authorList>
            <person name="Lin H."/>
            <person name="Littmann E."/>
            <person name="Kohout C."/>
            <person name="Pamer E.G."/>
        </authorList>
    </citation>
    <scope>NUCLEOTIDE SEQUENCE</scope>
    <source>
        <strain evidence="19">DFI.2.94</strain>
    </source>
</reference>
<dbReference type="GO" id="GO:0008703">
    <property type="term" value="F:5-amino-6-(5-phosphoribosylamino)uracil reductase activity"/>
    <property type="evidence" value="ECO:0007669"/>
    <property type="project" value="UniProtKB-EC"/>
</dbReference>
<dbReference type="PROSITE" id="PS00903">
    <property type="entry name" value="CYT_DCMP_DEAMINASES_1"/>
    <property type="match status" value="1"/>
</dbReference>
<comment type="pathway">
    <text evidence="3 13">Cofactor biosynthesis; riboflavin biosynthesis; 5-amino-6-(D-ribitylamino)uracil from GTP: step 3/4.</text>
</comment>
<dbReference type="AlphaFoldDB" id="A0A174QZS1"/>
<keyword evidence="9 13" id="KW-0862">Zinc</keyword>
<evidence type="ECO:0000256" key="5">
    <source>
        <dbReference type="ARBA" id="ARBA00007417"/>
    </source>
</evidence>
<dbReference type="Proteomes" id="UP000095591">
    <property type="component" value="Unassembled WGS sequence"/>
</dbReference>
<feature type="binding site" evidence="16">
    <location>
        <position position="88"/>
    </location>
    <ligand>
        <name>Zn(2+)</name>
        <dbReference type="ChEBI" id="CHEBI:29105"/>
        <note>catalytic</note>
    </ligand>
</feature>